<evidence type="ECO:0000256" key="16">
    <source>
        <dbReference type="ARBA" id="ARBA00078095"/>
    </source>
</evidence>
<dbReference type="OrthoDB" id="271553at2759"/>
<comment type="function">
    <text evidence="14">Probable component of the wybutosine biosynthesis pathway. Wybutosine is a hyper modified guanosine with a tricyclic base found at the 3'-position adjacent to the anticodon of eukaryotic phenylalanine tRNA. Catalyzes the condensation of N-methylguanine with 2 carbon atoms from pyruvate to form the tricyclic 4-demethylwyosine, an intermediate in wybutosine biosynthesis.</text>
</comment>
<keyword evidence="23" id="KW-1185">Reference proteome</keyword>
<feature type="transmembrane region" description="Helical" evidence="19">
    <location>
        <begin position="7"/>
        <end position="31"/>
    </location>
</feature>
<dbReference type="SFLD" id="SFLDF00284">
    <property type="entry name" value="tRNA_wybutosine-synthesizing"/>
    <property type="match status" value="1"/>
</dbReference>
<evidence type="ECO:0000256" key="6">
    <source>
        <dbReference type="ARBA" id="ARBA00022485"/>
    </source>
</evidence>
<evidence type="ECO:0000259" key="21">
    <source>
        <dbReference type="PROSITE" id="PS51918"/>
    </source>
</evidence>
<dbReference type="GO" id="GO:0046872">
    <property type="term" value="F:metal ion binding"/>
    <property type="evidence" value="ECO:0007669"/>
    <property type="project" value="UniProtKB-KW"/>
</dbReference>
<dbReference type="GO" id="GO:0010181">
    <property type="term" value="F:FMN binding"/>
    <property type="evidence" value="ECO:0007669"/>
    <property type="project" value="InterPro"/>
</dbReference>
<dbReference type="InterPro" id="IPR007197">
    <property type="entry name" value="rSAM"/>
</dbReference>
<evidence type="ECO:0000256" key="4">
    <source>
        <dbReference type="ARBA" id="ARBA00012821"/>
    </source>
</evidence>
<dbReference type="GO" id="GO:0031591">
    <property type="term" value="P:wybutosine biosynthetic process"/>
    <property type="evidence" value="ECO:0007669"/>
    <property type="project" value="TreeGrafter"/>
</dbReference>
<organism evidence="22 23">
    <name type="scientific">Allacma fusca</name>
    <dbReference type="NCBI Taxonomy" id="39272"/>
    <lineage>
        <taxon>Eukaryota</taxon>
        <taxon>Metazoa</taxon>
        <taxon>Ecdysozoa</taxon>
        <taxon>Arthropoda</taxon>
        <taxon>Hexapoda</taxon>
        <taxon>Collembola</taxon>
        <taxon>Symphypleona</taxon>
        <taxon>Sminthuridae</taxon>
        <taxon>Allacma</taxon>
    </lineage>
</organism>
<dbReference type="FunFam" id="3.20.20.70:FF:000196">
    <property type="entry name" value="S-adenosyl-L-methionine-dependent tRNA 4-demethylwyosine synthase"/>
    <property type="match status" value="1"/>
</dbReference>
<keyword evidence="7" id="KW-0949">S-adenosyl-L-methionine</keyword>
<keyword evidence="19" id="KW-0812">Transmembrane</keyword>
<evidence type="ECO:0000256" key="9">
    <source>
        <dbReference type="ARBA" id="ARBA00022723"/>
    </source>
</evidence>
<protein>
    <recommendedName>
        <fullName evidence="5">S-adenosyl-L-methionine-dependent tRNA 4-demethylwyosine synthase TYW1</fullName>
        <ecNumber evidence="4">4.1.3.44</ecNumber>
    </recommendedName>
    <alternativeName>
        <fullName evidence="18">Radical S-adenosyl methionine and flavodoxin domain-containing protein 1</fullName>
    </alternativeName>
    <alternativeName>
        <fullName evidence="16">tRNA wybutosine-synthesizing protein 1 homolog</fullName>
    </alternativeName>
    <alternativeName>
        <fullName evidence="17">tRNA-yW-synthesizing protein</fullName>
    </alternativeName>
</protein>
<evidence type="ECO:0000313" key="23">
    <source>
        <dbReference type="Proteomes" id="UP000708208"/>
    </source>
</evidence>
<dbReference type="Pfam" id="PF00258">
    <property type="entry name" value="Flavodoxin_1"/>
    <property type="match status" value="1"/>
</dbReference>
<dbReference type="EC" id="4.1.3.44" evidence="4"/>
<keyword evidence="13" id="KW-0456">Lyase</keyword>
<evidence type="ECO:0000256" key="19">
    <source>
        <dbReference type="SAM" id="Phobius"/>
    </source>
</evidence>
<keyword evidence="19" id="KW-1133">Transmembrane helix</keyword>
<dbReference type="Pfam" id="PF04055">
    <property type="entry name" value="Radical_SAM"/>
    <property type="match status" value="1"/>
</dbReference>
<evidence type="ECO:0000256" key="18">
    <source>
        <dbReference type="ARBA" id="ARBA00082357"/>
    </source>
</evidence>
<feature type="domain" description="Radical SAM core" evidence="21">
    <location>
        <begin position="384"/>
        <end position="628"/>
    </location>
</feature>
<comment type="cofactor">
    <cofactor evidence="1">
        <name>[4Fe-4S] cluster</name>
        <dbReference type="ChEBI" id="CHEBI:49883"/>
    </cofactor>
</comment>
<dbReference type="InterPro" id="IPR008254">
    <property type="entry name" value="Flavodoxin/NO_synth"/>
</dbReference>
<proteinExistence type="inferred from homology"/>
<evidence type="ECO:0000256" key="5">
    <source>
        <dbReference type="ARBA" id="ARBA00017596"/>
    </source>
</evidence>
<evidence type="ECO:0000256" key="3">
    <source>
        <dbReference type="ARBA" id="ARBA00010115"/>
    </source>
</evidence>
<dbReference type="GO" id="GO:0051539">
    <property type="term" value="F:4 iron, 4 sulfur cluster binding"/>
    <property type="evidence" value="ECO:0007669"/>
    <property type="project" value="UniProtKB-KW"/>
</dbReference>
<evidence type="ECO:0000256" key="13">
    <source>
        <dbReference type="ARBA" id="ARBA00023239"/>
    </source>
</evidence>
<dbReference type="PANTHER" id="PTHR13930:SF0">
    <property type="entry name" value="S-ADENOSYL-L-METHIONINE-DEPENDENT TRNA 4-DEMETHYLWYOSINE SYNTHASE TYW1-RELATED"/>
    <property type="match status" value="1"/>
</dbReference>
<comment type="caution">
    <text evidence="22">The sequence shown here is derived from an EMBL/GenBank/DDBJ whole genome shotgun (WGS) entry which is preliminary data.</text>
</comment>
<dbReference type="SFLD" id="SFLDG01071">
    <property type="entry name" value="tRNA_wybutosine-synthesizing"/>
    <property type="match status" value="1"/>
</dbReference>
<dbReference type="PROSITE" id="PS50902">
    <property type="entry name" value="FLAVODOXIN_LIKE"/>
    <property type="match status" value="1"/>
</dbReference>
<evidence type="ECO:0000256" key="12">
    <source>
        <dbReference type="ARBA" id="ARBA00023014"/>
    </source>
</evidence>
<evidence type="ECO:0000256" key="7">
    <source>
        <dbReference type="ARBA" id="ARBA00022691"/>
    </source>
</evidence>
<dbReference type="CDD" id="cd01335">
    <property type="entry name" value="Radical_SAM"/>
    <property type="match status" value="1"/>
</dbReference>
<reference evidence="22" key="1">
    <citation type="submission" date="2021-06" db="EMBL/GenBank/DDBJ databases">
        <authorList>
            <person name="Hodson N. C."/>
            <person name="Mongue J. A."/>
            <person name="Jaron S. K."/>
        </authorList>
    </citation>
    <scope>NUCLEOTIDE SEQUENCE</scope>
</reference>
<keyword evidence="6" id="KW-0004">4Fe-4S</keyword>
<dbReference type="AlphaFoldDB" id="A0A8J2NKM6"/>
<dbReference type="InterPro" id="IPR034556">
    <property type="entry name" value="tRNA_wybutosine-synthase"/>
</dbReference>
<keyword evidence="11" id="KW-0408">Iron</keyword>
<evidence type="ECO:0000256" key="15">
    <source>
        <dbReference type="ARBA" id="ARBA00049466"/>
    </source>
</evidence>
<gene>
    <name evidence="22" type="ORF">AFUS01_LOCUS2857</name>
</gene>
<evidence type="ECO:0000256" key="17">
    <source>
        <dbReference type="ARBA" id="ARBA00081169"/>
    </source>
</evidence>
<dbReference type="Proteomes" id="UP000708208">
    <property type="component" value="Unassembled WGS sequence"/>
</dbReference>
<evidence type="ECO:0000256" key="8">
    <source>
        <dbReference type="ARBA" id="ARBA00022694"/>
    </source>
</evidence>
<dbReference type="EMBL" id="CAJVCH010016747">
    <property type="protein sequence ID" value="CAG7681726.1"/>
    <property type="molecule type" value="Genomic_DNA"/>
</dbReference>
<comment type="pathway">
    <text evidence="2">tRNA modification; wybutosine-tRNA(Phe) biosynthesis.</text>
</comment>
<feature type="domain" description="Flavodoxin-like" evidence="20">
    <location>
        <begin position="63"/>
        <end position="230"/>
    </location>
</feature>
<comment type="catalytic activity">
    <reaction evidence="15">
        <text>N(1)-methylguanosine(37) in tRNA(Phe) + pyruvate + S-adenosyl-L-methionine = 4-demethylwyosine(37) in tRNA(Phe) + 5'-deoxyadenosine + L-methionine + CO2 + H2O</text>
        <dbReference type="Rhea" id="RHEA:36347"/>
        <dbReference type="Rhea" id="RHEA-COMP:10164"/>
        <dbReference type="Rhea" id="RHEA-COMP:10165"/>
        <dbReference type="ChEBI" id="CHEBI:15361"/>
        <dbReference type="ChEBI" id="CHEBI:15377"/>
        <dbReference type="ChEBI" id="CHEBI:16526"/>
        <dbReference type="ChEBI" id="CHEBI:17319"/>
        <dbReference type="ChEBI" id="CHEBI:57844"/>
        <dbReference type="ChEBI" id="CHEBI:59789"/>
        <dbReference type="ChEBI" id="CHEBI:64315"/>
        <dbReference type="ChEBI" id="CHEBI:73542"/>
        <dbReference type="EC" id="4.1.3.44"/>
    </reaction>
</comment>
<keyword evidence="19" id="KW-0472">Membrane</keyword>
<dbReference type="SFLD" id="SFLDS00029">
    <property type="entry name" value="Radical_SAM"/>
    <property type="match status" value="1"/>
</dbReference>
<evidence type="ECO:0000256" key="2">
    <source>
        <dbReference type="ARBA" id="ARBA00004797"/>
    </source>
</evidence>
<keyword evidence="12" id="KW-0411">Iron-sulfur</keyword>
<evidence type="ECO:0000256" key="1">
    <source>
        <dbReference type="ARBA" id="ARBA00001966"/>
    </source>
</evidence>
<evidence type="ECO:0000256" key="11">
    <source>
        <dbReference type="ARBA" id="ARBA00023004"/>
    </source>
</evidence>
<keyword evidence="8" id="KW-0819">tRNA processing</keyword>
<name>A0A8J2NKM6_9HEXA</name>
<accession>A0A8J2NKM6</accession>
<sequence>MWEFLEGVFFYCYAFGSSLLVIGLSLLFLVFRSMIYPGESAEAEQSEAAQITTQRKQKKKNIIKIYYGTETGTAQTFAQKLYKDLLAVGPSNDVIQKPLCLSGVEVEHLAELVKRFDAESTNLVYIFLVSTHTDGQPPEKASWFCKSMEEHANDFRVPKTYLQNIKYTVFGLGNSDYGDNYNLVGKQLDQNIHELGAIRLVDLGLGNENTAESIHGSLFSDFDEWKNALIAKLMFYDEPRVSLVNKKRFVISSTTHKLSKVEVAKNGHVPNGVKKVPEEQLVESSSEDEETVVVTHGDQNSNKSAGLVDLEDIGTVMSSARKKILAEKSERANGILREMVTPEMRQILTKQGYKIIGSHSGVKLCRWTKAMLRGRGGCYKHTFYGIQSHQCMEATPSLACANKCTFCWRHNSHPVGTEWKWQMDDAEKIVKEGLANHYKMIKEFQGVPGVTKERIDEGLKARHCALSLVGEPIMYPQINKFIRLLHDEQVSTFLVTNAQFPDAIINLSPVTQLYVSVDASTKDSLKKIDRPLFKDFWERFLASLKALRDKGQRTVYRLTLVKSWNMDELENYAKLVDLGNPDFIEIKGVTYCGTSKANKLTMENVPWHEDVVHFSQQLCNMLKNYELACEHEHSNCILLANTRFKVDGEWHTWIDYAKFHTLVQKFYETGDESSFTASDYMVKTPNWAVYGSTERGFDPDETRWKRKNNTKDISGC</sequence>
<dbReference type="GO" id="GO:0102521">
    <property type="term" value="F:tRNA-4-demethylwyosine synthase activity"/>
    <property type="evidence" value="ECO:0007669"/>
    <property type="project" value="UniProtKB-EC"/>
</dbReference>
<keyword evidence="9" id="KW-0479">Metal-binding</keyword>
<evidence type="ECO:0000256" key="10">
    <source>
        <dbReference type="ARBA" id="ARBA00022741"/>
    </source>
</evidence>
<keyword evidence="10" id="KW-0547">Nucleotide-binding</keyword>
<dbReference type="Pfam" id="PF08608">
    <property type="entry name" value="Wyosine_form"/>
    <property type="match status" value="1"/>
</dbReference>
<dbReference type="PROSITE" id="PS51918">
    <property type="entry name" value="RADICAL_SAM"/>
    <property type="match status" value="1"/>
</dbReference>
<comment type="similarity">
    <text evidence="3">Belongs to the TYW1 family.</text>
</comment>
<dbReference type="PANTHER" id="PTHR13930">
    <property type="entry name" value="S-ADENOSYL-L-METHIONINE-DEPENDENT TRNA 4-DEMETHYLWYOSINE SYNTHASE"/>
    <property type="match status" value="1"/>
</dbReference>
<evidence type="ECO:0000259" key="20">
    <source>
        <dbReference type="PROSITE" id="PS50902"/>
    </source>
</evidence>
<evidence type="ECO:0000256" key="14">
    <source>
        <dbReference type="ARBA" id="ARBA00025368"/>
    </source>
</evidence>
<evidence type="ECO:0000313" key="22">
    <source>
        <dbReference type="EMBL" id="CAG7681726.1"/>
    </source>
</evidence>
<dbReference type="InterPro" id="IPR013917">
    <property type="entry name" value="tRNA_wybutosine-synth"/>
</dbReference>